<reference evidence="6" key="1">
    <citation type="submission" date="2019-09" db="UniProtKB">
        <authorList>
            <consortium name="WormBaseParasite"/>
        </authorList>
    </citation>
    <scope>IDENTIFICATION</scope>
</reference>
<dbReference type="InterPro" id="IPR011009">
    <property type="entry name" value="Kinase-like_dom_sf"/>
</dbReference>
<dbReference type="GO" id="GO:0004713">
    <property type="term" value="F:protein tyrosine kinase activity"/>
    <property type="evidence" value="ECO:0007669"/>
    <property type="project" value="InterPro"/>
</dbReference>
<name>A0A8L8Q5K4_HELPZ</name>
<sequence length="356" mass="39530">LSHRRKSLKAELRDLPSGDEASSPNLATDDPFKSASEESSQLEKPWGAEEPKAEESRLKPRAFLQPSFIHRPFYTRSPEAKIMRRLDHPNIVRMYGVAPQEEPVMIILELAVNGSLKRNTIVSKYVEVFIKSYYKKNENVTNDKKLKFATDACRGMCYLSLEKIIHRDLAARNCLLGAAYEVKISDFGLSVADKSELRLNKLQKVPVKWLSPETINEGVFTTKTDVWSFGVLMWEIFANCKSDPFPGETNAQAVSLITGKTPPMEPPPGSPLLVKQSPDARADFGALLHVLAPSEAPPAVAAKTSSSDLNVHVTKSSETCLAKTKQPLAKLSVDFMRESTHHPSADLKMGLLVLFQ</sequence>
<keyword evidence="5" id="KW-1185">Reference proteome</keyword>
<dbReference type="Gene3D" id="1.10.510.10">
    <property type="entry name" value="Transferase(Phosphotransferase) domain 1"/>
    <property type="match status" value="1"/>
</dbReference>
<accession>A0A8L8Q5K4</accession>
<evidence type="ECO:0000256" key="2">
    <source>
        <dbReference type="ARBA" id="ARBA00022840"/>
    </source>
</evidence>
<evidence type="ECO:0000259" key="4">
    <source>
        <dbReference type="PROSITE" id="PS50011"/>
    </source>
</evidence>
<dbReference type="GO" id="GO:0005524">
    <property type="term" value="F:ATP binding"/>
    <property type="evidence" value="ECO:0007669"/>
    <property type="project" value="UniProtKB-KW"/>
</dbReference>
<dbReference type="Proteomes" id="UP000050761">
    <property type="component" value="Unassembled WGS sequence"/>
</dbReference>
<dbReference type="PRINTS" id="PR00109">
    <property type="entry name" value="TYRKINASE"/>
</dbReference>
<organism evidence="5 6">
    <name type="scientific">Heligmosomoides polygyrus</name>
    <name type="common">Parasitic roundworm</name>
    <dbReference type="NCBI Taxonomy" id="6339"/>
    <lineage>
        <taxon>Eukaryota</taxon>
        <taxon>Metazoa</taxon>
        <taxon>Ecdysozoa</taxon>
        <taxon>Nematoda</taxon>
        <taxon>Chromadorea</taxon>
        <taxon>Rhabditida</taxon>
        <taxon>Rhabditina</taxon>
        <taxon>Rhabditomorpha</taxon>
        <taxon>Strongyloidea</taxon>
        <taxon>Heligmosomidae</taxon>
        <taxon>Heligmosomoides</taxon>
    </lineage>
</organism>
<dbReference type="SMART" id="SM00219">
    <property type="entry name" value="TyrKc"/>
    <property type="match status" value="1"/>
</dbReference>
<feature type="compositionally biased region" description="Basic and acidic residues" evidence="3">
    <location>
        <begin position="46"/>
        <end position="57"/>
    </location>
</feature>
<evidence type="ECO:0000256" key="3">
    <source>
        <dbReference type="SAM" id="MobiDB-lite"/>
    </source>
</evidence>
<dbReference type="PROSITE" id="PS00109">
    <property type="entry name" value="PROTEIN_KINASE_TYR"/>
    <property type="match status" value="1"/>
</dbReference>
<dbReference type="Pfam" id="PF07714">
    <property type="entry name" value="PK_Tyr_Ser-Thr"/>
    <property type="match status" value="1"/>
</dbReference>
<dbReference type="WBParaSite" id="HPBE_0001551101-mRNA-1">
    <property type="protein sequence ID" value="HPBE_0001551101-mRNA-1"/>
    <property type="gene ID" value="HPBE_0001551101"/>
</dbReference>
<dbReference type="InterPro" id="IPR050198">
    <property type="entry name" value="Non-receptor_tyrosine_kinases"/>
</dbReference>
<evidence type="ECO:0000313" key="6">
    <source>
        <dbReference type="WBParaSite" id="HPBE_0001551101-mRNA-1"/>
    </source>
</evidence>
<dbReference type="SUPFAM" id="SSF56112">
    <property type="entry name" value="Protein kinase-like (PK-like)"/>
    <property type="match status" value="1"/>
</dbReference>
<evidence type="ECO:0000313" key="5">
    <source>
        <dbReference type="Proteomes" id="UP000050761"/>
    </source>
</evidence>
<keyword evidence="2" id="KW-0067">ATP-binding</keyword>
<proteinExistence type="predicted"/>
<dbReference type="InterPro" id="IPR008266">
    <property type="entry name" value="Tyr_kinase_AS"/>
</dbReference>
<dbReference type="InterPro" id="IPR001245">
    <property type="entry name" value="Ser-Thr/Tyr_kinase_cat_dom"/>
</dbReference>
<dbReference type="PROSITE" id="PS50011">
    <property type="entry name" value="PROTEIN_KINASE_DOM"/>
    <property type="match status" value="1"/>
</dbReference>
<protein>
    <submittedName>
        <fullName evidence="6">Protein kinase domain-containing protein</fullName>
    </submittedName>
</protein>
<feature type="region of interest" description="Disordered" evidence="3">
    <location>
        <begin position="1"/>
        <end position="57"/>
    </location>
</feature>
<dbReference type="PANTHER" id="PTHR24418">
    <property type="entry name" value="TYROSINE-PROTEIN KINASE"/>
    <property type="match status" value="1"/>
</dbReference>
<feature type="domain" description="Protein kinase" evidence="4">
    <location>
        <begin position="1"/>
        <end position="292"/>
    </location>
</feature>
<keyword evidence="1" id="KW-0547">Nucleotide-binding</keyword>
<evidence type="ECO:0000256" key="1">
    <source>
        <dbReference type="ARBA" id="ARBA00022741"/>
    </source>
</evidence>
<dbReference type="InterPro" id="IPR020635">
    <property type="entry name" value="Tyr_kinase_cat_dom"/>
</dbReference>
<dbReference type="AlphaFoldDB" id="A0A8L8Q5K4"/>
<dbReference type="InterPro" id="IPR000719">
    <property type="entry name" value="Prot_kinase_dom"/>
</dbReference>